<dbReference type="SUPFAM" id="SSF46689">
    <property type="entry name" value="Homeodomain-like"/>
    <property type="match status" value="1"/>
</dbReference>
<keyword evidence="6" id="KW-1185">Reference proteome</keyword>
<keyword evidence="2" id="KW-0238">DNA-binding</keyword>
<keyword evidence="1" id="KW-0805">Transcription regulation</keyword>
<sequence length="49" mass="5649">MLTQTNDRVLNICYACGFNNINHFNRIFKSIVGVSPTQYRSANREEAQN</sequence>
<dbReference type="InterPro" id="IPR009057">
    <property type="entry name" value="Homeodomain-like_sf"/>
</dbReference>
<evidence type="ECO:0000256" key="2">
    <source>
        <dbReference type="ARBA" id="ARBA00023125"/>
    </source>
</evidence>
<evidence type="ECO:0000256" key="3">
    <source>
        <dbReference type="ARBA" id="ARBA00023163"/>
    </source>
</evidence>
<gene>
    <name evidence="5" type="ORF">LKD31_06655</name>
</gene>
<dbReference type="PRINTS" id="PR00032">
    <property type="entry name" value="HTHARAC"/>
</dbReference>
<feature type="domain" description="HTH araC/xylS-type" evidence="4">
    <location>
        <begin position="1"/>
        <end position="42"/>
    </location>
</feature>
<dbReference type="AlphaFoldDB" id="A0AAE3AHD8"/>
<dbReference type="GO" id="GO:0043565">
    <property type="term" value="F:sequence-specific DNA binding"/>
    <property type="evidence" value="ECO:0007669"/>
    <property type="project" value="InterPro"/>
</dbReference>
<proteinExistence type="predicted"/>
<accession>A0AAE3AHD8</accession>
<evidence type="ECO:0000313" key="6">
    <source>
        <dbReference type="Proteomes" id="UP001199424"/>
    </source>
</evidence>
<dbReference type="PROSITE" id="PS01124">
    <property type="entry name" value="HTH_ARAC_FAMILY_2"/>
    <property type="match status" value="1"/>
</dbReference>
<evidence type="ECO:0000259" key="4">
    <source>
        <dbReference type="PROSITE" id="PS01124"/>
    </source>
</evidence>
<dbReference type="InterPro" id="IPR020449">
    <property type="entry name" value="Tscrpt_reg_AraC-type_HTH"/>
</dbReference>
<dbReference type="GO" id="GO:0003700">
    <property type="term" value="F:DNA-binding transcription factor activity"/>
    <property type="evidence" value="ECO:0007669"/>
    <property type="project" value="InterPro"/>
</dbReference>
<comment type="caution">
    <text evidence="5">The sequence shown here is derived from an EMBL/GenBank/DDBJ whole genome shotgun (WGS) entry which is preliminary data.</text>
</comment>
<dbReference type="RefSeq" id="WP_349201624.1">
    <property type="nucleotide sequence ID" value="NZ_JBBNIP010000058.1"/>
</dbReference>
<evidence type="ECO:0000256" key="1">
    <source>
        <dbReference type="ARBA" id="ARBA00023015"/>
    </source>
</evidence>
<dbReference type="Gene3D" id="1.10.10.60">
    <property type="entry name" value="Homeodomain-like"/>
    <property type="match status" value="1"/>
</dbReference>
<reference evidence="5" key="1">
    <citation type="submission" date="2021-10" db="EMBL/GenBank/DDBJ databases">
        <title>Anaerobic single-cell dispensing facilitates the cultivation of human gut bacteria.</title>
        <authorList>
            <person name="Afrizal A."/>
        </authorList>
    </citation>
    <scope>NUCLEOTIDE SEQUENCE</scope>
    <source>
        <strain evidence="5">CLA-AA-H250</strain>
    </source>
</reference>
<dbReference type="PANTHER" id="PTHR43280:SF2">
    <property type="entry name" value="HTH-TYPE TRANSCRIPTIONAL REGULATOR EXSA"/>
    <property type="match status" value="1"/>
</dbReference>
<dbReference type="PANTHER" id="PTHR43280">
    <property type="entry name" value="ARAC-FAMILY TRANSCRIPTIONAL REGULATOR"/>
    <property type="match status" value="1"/>
</dbReference>
<protein>
    <submittedName>
        <fullName evidence="5">AraC family transcriptional regulator</fullName>
    </submittedName>
</protein>
<dbReference type="Proteomes" id="UP001199424">
    <property type="component" value="Unassembled WGS sequence"/>
</dbReference>
<dbReference type="EMBL" id="JAJEQC010000005">
    <property type="protein sequence ID" value="MCC2136694.1"/>
    <property type="molecule type" value="Genomic_DNA"/>
</dbReference>
<dbReference type="InterPro" id="IPR018060">
    <property type="entry name" value="HTH_AraC"/>
</dbReference>
<evidence type="ECO:0000313" key="5">
    <source>
        <dbReference type="EMBL" id="MCC2136694.1"/>
    </source>
</evidence>
<keyword evidence="3" id="KW-0804">Transcription</keyword>
<organism evidence="5 6">
    <name type="scientific">Hominenteromicrobium mulieris</name>
    <dbReference type="NCBI Taxonomy" id="2885357"/>
    <lineage>
        <taxon>Bacteria</taxon>
        <taxon>Bacillati</taxon>
        <taxon>Bacillota</taxon>
        <taxon>Clostridia</taxon>
        <taxon>Eubacteriales</taxon>
        <taxon>Oscillospiraceae</taxon>
        <taxon>Hominenteromicrobium</taxon>
    </lineage>
</organism>
<dbReference type="Pfam" id="PF00165">
    <property type="entry name" value="HTH_AraC"/>
    <property type="match status" value="1"/>
</dbReference>
<name>A0AAE3AHD8_9FIRM</name>